<evidence type="ECO:0000313" key="3">
    <source>
        <dbReference type="Proteomes" id="UP000783871"/>
    </source>
</evidence>
<reference evidence="2 3" key="1">
    <citation type="submission" date="2020-03" db="EMBL/GenBank/DDBJ databases">
        <title>WGS of actinomycetes isolated from Thailand.</title>
        <authorList>
            <person name="Thawai C."/>
        </authorList>
    </citation>
    <scope>NUCLEOTIDE SEQUENCE [LARGE SCALE GENOMIC DNA]</scope>
    <source>
        <strain evidence="2 3">HSS6-12</strain>
    </source>
</reference>
<protein>
    <recommendedName>
        <fullName evidence="4">DUF3558 domain-containing protein</fullName>
    </recommendedName>
</protein>
<dbReference type="Proteomes" id="UP000783871">
    <property type="component" value="Unassembled WGS sequence"/>
</dbReference>
<gene>
    <name evidence="2" type="ORF">HCJ94_13230</name>
</gene>
<sequence>MARRTRAALLAALTVVLLAGCGDDDAPVGTTGEPWYDEVAAEEAGGAIGGADSPCPLPVSFPVPEQWKAEAVEIPTGELAEVAEALIKRGGATMRCELDGARRNAGFLRVWTTDQPAVAPRAALEAFVAADTKHTVAESRYRDVKAGGFAATEATWLATSELIQQESRHWALAVQANGQTVVFTVNAGFKEPADVLPAYRLATQGLAATR</sequence>
<comment type="caution">
    <text evidence="2">The sequence shown here is derived from an EMBL/GenBank/DDBJ whole genome shotgun (WGS) entry which is preliminary data.</text>
</comment>
<evidence type="ECO:0008006" key="4">
    <source>
        <dbReference type="Google" id="ProtNLM"/>
    </source>
</evidence>
<dbReference type="EMBL" id="JAATEO010000012">
    <property type="protein sequence ID" value="NJP32924.1"/>
    <property type="molecule type" value="Genomic_DNA"/>
</dbReference>
<feature type="signal peptide" evidence="1">
    <location>
        <begin position="1"/>
        <end position="19"/>
    </location>
</feature>
<proteinExistence type="predicted"/>
<feature type="chain" id="PRO_5046364334" description="DUF3558 domain-containing protein" evidence="1">
    <location>
        <begin position="20"/>
        <end position="210"/>
    </location>
</feature>
<dbReference type="PROSITE" id="PS51257">
    <property type="entry name" value="PROKAR_LIPOPROTEIN"/>
    <property type="match status" value="1"/>
</dbReference>
<keyword evidence="3" id="KW-1185">Reference proteome</keyword>
<name>A0ABX0Z7J1_9ACTN</name>
<dbReference type="Pfam" id="PF18966">
    <property type="entry name" value="Lipoprotein_23"/>
    <property type="match status" value="1"/>
</dbReference>
<dbReference type="RefSeq" id="WP_168001302.1">
    <property type="nucleotide sequence ID" value="NZ_JAATEO010000012.1"/>
</dbReference>
<keyword evidence="1" id="KW-0732">Signal</keyword>
<organism evidence="2 3">
    <name type="scientific">Micromonospora thermarum</name>
    <dbReference type="NCBI Taxonomy" id="2720024"/>
    <lineage>
        <taxon>Bacteria</taxon>
        <taxon>Bacillati</taxon>
        <taxon>Actinomycetota</taxon>
        <taxon>Actinomycetes</taxon>
        <taxon>Micromonosporales</taxon>
        <taxon>Micromonosporaceae</taxon>
        <taxon>Micromonospora</taxon>
    </lineage>
</organism>
<accession>A0ABX0Z7J1</accession>
<evidence type="ECO:0000256" key="1">
    <source>
        <dbReference type="SAM" id="SignalP"/>
    </source>
</evidence>
<dbReference type="InterPro" id="IPR044058">
    <property type="entry name" value="Lipoprotein_23"/>
</dbReference>
<evidence type="ECO:0000313" key="2">
    <source>
        <dbReference type="EMBL" id="NJP32924.1"/>
    </source>
</evidence>